<dbReference type="Pfam" id="PF08922">
    <property type="entry name" value="DUF1905"/>
    <property type="match status" value="1"/>
</dbReference>
<keyword evidence="2" id="KW-1185">Reference proteome</keyword>
<evidence type="ECO:0000313" key="2">
    <source>
        <dbReference type="Proteomes" id="UP001596203"/>
    </source>
</evidence>
<dbReference type="Gene3D" id="2.40.30.100">
    <property type="entry name" value="AF2212/PG0164-like"/>
    <property type="match status" value="1"/>
</dbReference>
<gene>
    <name evidence="1" type="ORF">ACFP2T_28355</name>
</gene>
<sequence length="166" mass="18607">MECKFEGVVWEWRGPSPYHFVTVPSACADVVRQLASAVTCGWGMVPVGVRLGRSRWRTSLFPKDGGYVLPLRDLMRKNEEIALHDIVHVLYRSESWSDQRHLGVFVDQAVGLGQLPPRRLDYGFTRGCWRRCSPGARGTARLKRSVMGLVTHPILTAGPSTTRSDT</sequence>
<evidence type="ECO:0000313" key="1">
    <source>
        <dbReference type="EMBL" id="MFC6020095.1"/>
    </source>
</evidence>
<name>A0ABW1KE84_9ACTN</name>
<proteinExistence type="predicted"/>
<comment type="caution">
    <text evidence="1">The sequence shown here is derived from an EMBL/GenBank/DDBJ whole genome shotgun (WGS) entry which is preliminary data.</text>
</comment>
<reference evidence="2" key="1">
    <citation type="journal article" date="2019" name="Int. J. Syst. Evol. Microbiol.">
        <title>The Global Catalogue of Microorganisms (GCM) 10K type strain sequencing project: providing services to taxonomists for standard genome sequencing and annotation.</title>
        <authorList>
            <consortium name="The Broad Institute Genomics Platform"/>
            <consortium name="The Broad Institute Genome Sequencing Center for Infectious Disease"/>
            <person name="Wu L."/>
            <person name="Ma J."/>
        </authorList>
    </citation>
    <scope>NUCLEOTIDE SEQUENCE [LARGE SCALE GENOMIC DNA]</scope>
    <source>
        <strain evidence="2">ZS-35-S2</strain>
    </source>
</reference>
<protein>
    <submittedName>
        <fullName evidence="1">DUF1905 domain-containing protein</fullName>
    </submittedName>
</protein>
<dbReference type="RefSeq" id="WP_377427010.1">
    <property type="nucleotide sequence ID" value="NZ_JBHSPR010000029.1"/>
</dbReference>
<dbReference type="InterPro" id="IPR037079">
    <property type="entry name" value="AF2212/PG0164-like_sf"/>
</dbReference>
<dbReference type="InterPro" id="IPR015018">
    <property type="entry name" value="DUF1905"/>
</dbReference>
<dbReference type="SUPFAM" id="SSF141694">
    <property type="entry name" value="AF2212/PG0164-like"/>
    <property type="match status" value="1"/>
</dbReference>
<organism evidence="1 2">
    <name type="scientific">Plantactinospora solaniradicis</name>
    <dbReference type="NCBI Taxonomy" id="1723736"/>
    <lineage>
        <taxon>Bacteria</taxon>
        <taxon>Bacillati</taxon>
        <taxon>Actinomycetota</taxon>
        <taxon>Actinomycetes</taxon>
        <taxon>Micromonosporales</taxon>
        <taxon>Micromonosporaceae</taxon>
        <taxon>Plantactinospora</taxon>
    </lineage>
</organism>
<dbReference type="Proteomes" id="UP001596203">
    <property type="component" value="Unassembled WGS sequence"/>
</dbReference>
<dbReference type="EMBL" id="JBHSPR010000029">
    <property type="protein sequence ID" value="MFC6020095.1"/>
    <property type="molecule type" value="Genomic_DNA"/>
</dbReference>
<accession>A0ABW1KE84</accession>